<protein>
    <submittedName>
        <fullName evidence="1">HK97 gp10 family phage protein</fullName>
    </submittedName>
</protein>
<gene>
    <name evidence="1" type="ORF">EA658_09775</name>
</gene>
<dbReference type="Pfam" id="PF04883">
    <property type="entry name" value="HK97-gp10_like"/>
    <property type="match status" value="1"/>
</dbReference>
<keyword evidence="2" id="KW-1185">Reference proteome</keyword>
<dbReference type="InterPro" id="IPR010064">
    <property type="entry name" value="HK97-gp10_tail"/>
</dbReference>
<organism evidence="1 2">
    <name type="scientific">Pseudoxanthomonas winnipegensis</name>
    <dbReference type="NCBI Taxonomy" id="2480810"/>
    <lineage>
        <taxon>Bacteria</taxon>
        <taxon>Pseudomonadati</taxon>
        <taxon>Pseudomonadota</taxon>
        <taxon>Gammaproteobacteria</taxon>
        <taxon>Lysobacterales</taxon>
        <taxon>Lysobacteraceae</taxon>
        <taxon>Pseudoxanthomonas</taxon>
    </lineage>
</organism>
<comment type="caution">
    <text evidence="1">The sequence shown here is derived from an EMBL/GenBank/DDBJ whole genome shotgun (WGS) entry which is preliminary data.</text>
</comment>
<accession>A0ABY1WCR1</accession>
<evidence type="ECO:0000313" key="2">
    <source>
        <dbReference type="Proteomes" id="UP000293089"/>
    </source>
</evidence>
<dbReference type="Proteomes" id="UP000293089">
    <property type="component" value="Unassembled WGS sequence"/>
</dbReference>
<evidence type="ECO:0000313" key="1">
    <source>
        <dbReference type="EMBL" id="TAA19159.1"/>
    </source>
</evidence>
<name>A0ABY1WCR1_9GAMM</name>
<proteinExistence type="predicted"/>
<reference evidence="1 2" key="1">
    <citation type="submission" date="2019-02" db="EMBL/GenBank/DDBJ databases">
        <title>WGS of Pseudoxanthomonas species novum from clinical isolates.</title>
        <authorList>
            <person name="Bernier A.-M."/>
            <person name="Bernard K."/>
            <person name="Vachon A."/>
        </authorList>
    </citation>
    <scope>NUCLEOTIDE SEQUENCE [LARGE SCALE GENOMIC DNA]</scope>
    <source>
        <strain evidence="2">NML 170316</strain>
    </source>
</reference>
<dbReference type="RefSeq" id="WP_130528664.1">
    <property type="nucleotide sequence ID" value="NZ_SHMD01000001.1"/>
</dbReference>
<sequence length="162" mass="17506">MASRVDLSSAFAGLDKVGGAATSVARSMGVAAGKVVRDEAKALAPVESGKLRAAIYLAYRDGESTETKVVYQVSWNSRKAPHGHLVEYGHWRVNELVRGDDGKWRATRDRLPEPVWVPAHPFMRPAFDATRARLMDVAVGRGRQRFAEIMAGGDAGDEGEGA</sequence>
<dbReference type="EMBL" id="SHME01000003">
    <property type="protein sequence ID" value="TAA19159.1"/>
    <property type="molecule type" value="Genomic_DNA"/>
</dbReference>